<comment type="caution">
    <text evidence="7">The sequence shown here is derived from an EMBL/GenBank/DDBJ whole genome shotgun (WGS) entry which is preliminary data.</text>
</comment>
<evidence type="ECO:0000256" key="3">
    <source>
        <dbReference type="ARBA" id="ARBA00022989"/>
    </source>
</evidence>
<organism evidence="7 8">
    <name type="scientific">Euplotes crassus</name>
    <dbReference type="NCBI Taxonomy" id="5936"/>
    <lineage>
        <taxon>Eukaryota</taxon>
        <taxon>Sar</taxon>
        <taxon>Alveolata</taxon>
        <taxon>Ciliophora</taxon>
        <taxon>Intramacronucleata</taxon>
        <taxon>Spirotrichea</taxon>
        <taxon>Hypotrichia</taxon>
        <taxon>Euplotida</taxon>
        <taxon>Euplotidae</taxon>
        <taxon>Moneuplotes</taxon>
    </lineage>
</organism>
<feature type="transmembrane region" description="Helical" evidence="5">
    <location>
        <begin position="323"/>
        <end position="343"/>
    </location>
</feature>
<reference evidence="7" key="1">
    <citation type="submission" date="2023-07" db="EMBL/GenBank/DDBJ databases">
        <authorList>
            <consortium name="AG Swart"/>
            <person name="Singh M."/>
            <person name="Singh A."/>
            <person name="Seah K."/>
            <person name="Emmerich C."/>
        </authorList>
    </citation>
    <scope>NUCLEOTIDE SEQUENCE</scope>
    <source>
        <strain evidence="7">DP1</strain>
    </source>
</reference>
<dbReference type="InterPro" id="IPR049452">
    <property type="entry name" value="Anoctamin_TM"/>
</dbReference>
<dbReference type="AlphaFoldDB" id="A0AAD1Y6Q7"/>
<feature type="transmembrane region" description="Helical" evidence="5">
    <location>
        <begin position="643"/>
        <end position="662"/>
    </location>
</feature>
<keyword evidence="3 5" id="KW-1133">Transmembrane helix</keyword>
<feature type="transmembrane region" description="Helical" evidence="5">
    <location>
        <begin position="457"/>
        <end position="477"/>
    </location>
</feature>
<evidence type="ECO:0000256" key="2">
    <source>
        <dbReference type="ARBA" id="ARBA00022692"/>
    </source>
</evidence>
<keyword evidence="2 5" id="KW-0812">Transmembrane</keyword>
<evidence type="ECO:0000313" key="8">
    <source>
        <dbReference type="Proteomes" id="UP001295684"/>
    </source>
</evidence>
<feature type="transmembrane region" description="Helical" evidence="5">
    <location>
        <begin position="674"/>
        <end position="694"/>
    </location>
</feature>
<evidence type="ECO:0000256" key="4">
    <source>
        <dbReference type="ARBA" id="ARBA00023136"/>
    </source>
</evidence>
<dbReference type="PANTHER" id="PTHR12308">
    <property type="entry name" value="ANOCTAMIN"/>
    <property type="match status" value="1"/>
</dbReference>
<evidence type="ECO:0000313" key="7">
    <source>
        <dbReference type="EMBL" id="CAI2385683.1"/>
    </source>
</evidence>
<dbReference type="PANTHER" id="PTHR12308:SF73">
    <property type="entry name" value="ANOCTAMIN"/>
    <property type="match status" value="1"/>
</dbReference>
<dbReference type="Proteomes" id="UP001295684">
    <property type="component" value="Unassembled WGS sequence"/>
</dbReference>
<evidence type="ECO:0000259" key="6">
    <source>
        <dbReference type="Pfam" id="PF04547"/>
    </source>
</evidence>
<comment type="subcellular location">
    <subcellularLocation>
        <location evidence="1">Membrane</location>
        <topology evidence="1">Multi-pass membrane protein</topology>
    </subcellularLocation>
</comment>
<evidence type="ECO:0000256" key="5">
    <source>
        <dbReference type="SAM" id="Phobius"/>
    </source>
</evidence>
<feature type="transmembrane region" description="Helical" evidence="5">
    <location>
        <begin position="498"/>
        <end position="514"/>
    </location>
</feature>
<dbReference type="InterPro" id="IPR007632">
    <property type="entry name" value="Anoctamin"/>
</dbReference>
<accession>A0AAD1Y6Q7</accession>
<feature type="transmembrane region" description="Helical" evidence="5">
    <location>
        <begin position="293"/>
        <end position="311"/>
    </location>
</feature>
<dbReference type="GO" id="GO:0005254">
    <property type="term" value="F:chloride channel activity"/>
    <property type="evidence" value="ECO:0007669"/>
    <property type="project" value="TreeGrafter"/>
</dbReference>
<keyword evidence="4 5" id="KW-0472">Membrane</keyword>
<sequence length="742" mass="86439">MSNLTGGRASTKLNQLTDKIISAPILPEDEKELDEECKREEELMLKEKYKESLKRRHDLAIVLKTKCNKEIARAIMRDLDEQGFDTVLAECSGKQVRLTKETESDTIILEEPSNARVIFVAYDDERAILREAENLRFRKFKRPDDQTAYDKDKREKIDYLDARIIKHEEKDFFKVAEKEKYEGGDFNTILTDGEINLCVYKLVSSLQLTKSTSNSYKALPVNVYPPLPNEALIFYLLKHGYITEMVPLHSRSRSKENYKPLFESVMKQYKAPVEDLRSYYGESVAIYFEWCNFMARWLLVPSIISIILWLGEFFNADARDNTLFNYMFAVGITIWSPMLVRFWRRRCSEIDIEWDNYNLSTSAVSFRQEFKGDIRINPVTDLEEDHYPSSQRLLRYIESFIISTPFMTLAFIVMISSLNMMGYSDKDDLLAWEFFAQMARQGGIFEKGTLMANIPSLFMSITMITIGVFYESAAKYATVRENHKTKEAHINSVNIKKFTFNFLFYFGHLFYVAFQRRDIDGLKKELIVLALVDEARRIFSESALPTFMKYGLHFDKKFGSAIEEELNELTLPEYTYFEDYLELVIQFGYVSMFAVAFPLGAFITYVFLFFERRSDAYKIEKLCRRPLSLNTSDIGIWDEVMKLISFTSVFTNLFLFSFHKTADGVVSQGCESSSYFIGIEHLLIIAIFILHAIISTKPKWVRIFLQRVDHKEKKKLILTSALSKFKGAFAKIRGIKFLTKKD</sequence>
<dbReference type="EMBL" id="CAMPGE010028128">
    <property type="protein sequence ID" value="CAI2385683.1"/>
    <property type="molecule type" value="Genomic_DNA"/>
</dbReference>
<protein>
    <recommendedName>
        <fullName evidence="6">Anoctamin transmembrane domain-containing protein</fullName>
    </recommendedName>
</protein>
<feature type="domain" description="Anoctamin transmembrane" evidence="6">
    <location>
        <begin position="277"/>
        <end position="707"/>
    </location>
</feature>
<feature type="transmembrane region" description="Helical" evidence="5">
    <location>
        <begin position="400"/>
        <end position="423"/>
    </location>
</feature>
<dbReference type="GO" id="GO:0016020">
    <property type="term" value="C:membrane"/>
    <property type="evidence" value="ECO:0007669"/>
    <property type="project" value="UniProtKB-SubCell"/>
</dbReference>
<dbReference type="Pfam" id="PF04547">
    <property type="entry name" value="Anoctamin"/>
    <property type="match status" value="1"/>
</dbReference>
<gene>
    <name evidence="7" type="ORF">ECRASSUSDP1_LOCUS27265</name>
</gene>
<name>A0AAD1Y6Q7_EUPCR</name>
<keyword evidence="8" id="KW-1185">Reference proteome</keyword>
<feature type="transmembrane region" description="Helical" evidence="5">
    <location>
        <begin position="587"/>
        <end position="610"/>
    </location>
</feature>
<evidence type="ECO:0000256" key="1">
    <source>
        <dbReference type="ARBA" id="ARBA00004141"/>
    </source>
</evidence>
<proteinExistence type="predicted"/>